<feature type="transmembrane region" description="Helical" evidence="5">
    <location>
        <begin position="96"/>
        <end position="116"/>
    </location>
</feature>
<gene>
    <name evidence="7" type="ordered locus">TCELL_1134</name>
</gene>
<feature type="transmembrane region" description="Helical" evidence="5">
    <location>
        <begin position="12"/>
        <end position="33"/>
    </location>
</feature>
<evidence type="ECO:0000313" key="8">
    <source>
        <dbReference type="Proteomes" id="UP000005270"/>
    </source>
</evidence>
<evidence type="ECO:0000259" key="6">
    <source>
        <dbReference type="Pfam" id="PF00137"/>
    </source>
</evidence>
<dbReference type="SUPFAM" id="SSF81333">
    <property type="entry name" value="F1F0 ATP synthase subunit C"/>
    <property type="match status" value="1"/>
</dbReference>
<dbReference type="AlphaFoldDB" id="I3TFL9"/>
<dbReference type="Proteomes" id="UP000005270">
    <property type="component" value="Chromosome"/>
</dbReference>
<dbReference type="InterPro" id="IPR002379">
    <property type="entry name" value="ATPase_proteolipid_c-like_dom"/>
</dbReference>
<protein>
    <submittedName>
        <fullName evidence="7">V-type ATP synthase subunit c</fullName>
    </submittedName>
</protein>
<accession>I3TFL9</accession>
<dbReference type="STRING" id="1184251.TCELL_1134"/>
<dbReference type="Pfam" id="PF00137">
    <property type="entry name" value="ATP-synt_C"/>
    <property type="match status" value="2"/>
</dbReference>
<keyword evidence="2 5" id="KW-0812">Transmembrane</keyword>
<name>I3TFL9_THEC1</name>
<keyword evidence="8" id="KW-1185">Reference proteome</keyword>
<dbReference type="Gene3D" id="1.20.120.610">
    <property type="entry name" value="lithium bound rotor ring of v- atpase"/>
    <property type="match status" value="1"/>
</dbReference>
<evidence type="ECO:0000256" key="4">
    <source>
        <dbReference type="ARBA" id="ARBA00023136"/>
    </source>
</evidence>
<dbReference type="GO" id="GO:0015078">
    <property type="term" value="F:proton transmembrane transporter activity"/>
    <property type="evidence" value="ECO:0007669"/>
    <property type="project" value="InterPro"/>
</dbReference>
<reference evidence="7 8" key="1">
    <citation type="journal article" date="2012" name="J. Bacteriol.">
        <title>Complete genome sequence of the hyperthermophilic cellulolytic Crenarchaeon 'Thermogladius cellulolyticus' 1633.</title>
        <authorList>
            <person name="Mardanov A.V."/>
            <person name="Kochetkova T.V."/>
            <person name="Beletsky A.V."/>
            <person name="Bonch-Osmolovskaya E.A."/>
            <person name="Ravin N.V."/>
            <person name="Skryabin K.G."/>
        </authorList>
    </citation>
    <scope>NUCLEOTIDE SEQUENCE [LARGE SCALE GENOMIC DNA]</scope>
    <source>
        <strain evidence="8">DSM 22663 / VKM B-2946 / 1633</strain>
    </source>
</reference>
<dbReference type="EMBL" id="CP003531">
    <property type="protein sequence ID" value="AFK51557.1"/>
    <property type="molecule type" value="Genomic_DNA"/>
</dbReference>
<keyword evidence="3 5" id="KW-1133">Transmembrane helix</keyword>
<feature type="domain" description="V-ATPase proteolipid subunit C-like" evidence="6">
    <location>
        <begin position="16"/>
        <end position="76"/>
    </location>
</feature>
<comment type="subcellular location">
    <subcellularLocation>
        <location evidence="1">Membrane</location>
        <topology evidence="1">Multi-pass membrane protein</topology>
    </subcellularLocation>
</comment>
<dbReference type="KEGG" id="thg:TCELL_1134"/>
<evidence type="ECO:0000256" key="2">
    <source>
        <dbReference type="ARBA" id="ARBA00022692"/>
    </source>
</evidence>
<organism evidence="7 8">
    <name type="scientific">Thermogladius calderae (strain DSM 22663 / VKM B-2946 / 1633)</name>
    <dbReference type="NCBI Taxonomy" id="1184251"/>
    <lineage>
        <taxon>Archaea</taxon>
        <taxon>Thermoproteota</taxon>
        <taxon>Thermoprotei</taxon>
        <taxon>Desulfurococcales</taxon>
        <taxon>Desulfurococcaceae</taxon>
        <taxon>Thermogladius</taxon>
    </lineage>
</organism>
<evidence type="ECO:0000313" key="7">
    <source>
        <dbReference type="EMBL" id="AFK51557.1"/>
    </source>
</evidence>
<evidence type="ECO:0000256" key="5">
    <source>
        <dbReference type="SAM" id="Phobius"/>
    </source>
</evidence>
<evidence type="ECO:0000256" key="1">
    <source>
        <dbReference type="ARBA" id="ARBA00004141"/>
    </source>
</evidence>
<dbReference type="RefSeq" id="WP_014737807.1">
    <property type="nucleotide sequence ID" value="NC_017954.1"/>
</dbReference>
<dbReference type="InterPro" id="IPR035921">
    <property type="entry name" value="F/V-ATP_Csub_sf"/>
</dbReference>
<dbReference type="NCBIfam" id="NF006219">
    <property type="entry name" value="PRK08344.1"/>
    <property type="match status" value="1"/>
</dbReference>
<dbReference type="HOGENOM" id="CLU_126047_0_0_2"/>
<dbReference type="OrthoDB" id="66135at2157"/>
<proteinExistence type="predicted"/>
<keyword evidence="4 5" id="KW-0472">Membrane</keyword>
<sequence>MRWWSVTDWITVLGFIGPGLAEGLAAIGTTIGITEATASGIPAVGEDPGQRGRVFILAFLPMTQTLVYGFVYMFLMYYMILPSILSKHGGALPPEIAGVVFGVSLFVGFAEMVSAWMQGRVCGQAGAQLIKTKGGIFGTGIILAAYEELIGILGMVFGLVIAFIIVGW</sequence>
<dbReference type="eggNOG" id="arCOG02455">
    <property type="taxonomic scope" value="Archaea"/>
</dbReference>
<feature type="transmembrane region" description="Helical" evidence="5">
    <location>
        <begin position="54"/>
        <end position="80"/>
    </location>
</feature>
<dbReference type="InParanoid" id="I3TFL9"/>
<feature type="domain" description="V-ATPase proteolipid subunit C-like" evidence="6">
    <location>
        <begin position="101"/>
        <end position="161"/>
    </location>
</feature>
<dbReference type="GO" id="GO:0033177">
    <property type="term" value="C:proton-transporting two-sector ATPase complex, proton-transporting domain"/>
    <property type="evidence" value="ECO:0007669"/>
    <property type="project" value="InterPro"/>
</dbReference>
<dbReference type="GeneID" id="13013453"/>
<evidence type="ECO:0000256" key="3">
    <source>
        <dbReference type="ARBA" id="ARBA00022989"/>
    </source>
</evidence>
<feature type="transmembrane region" description="Helical" evidence="5">
    <location>
        <begin position="136"/>
        <end position="166"/>
    </location>
</feature>